<dbReference type="EMBL" id="BAAABM010000004">
    <property type="protein sequence ID" value="GAA0316559.1"/>
    <property type="molecule type" value="Genomic_DNA"/>
</dbReference>
<organism evidence="1 2">
    <name type="scientific">Actinoallomurus spadix</name>
    <dbReference type="NCBI Taxonomy" id="79912"/>
    <lineage>
        <taxon>Bacteria</taxon>
        <taxon>Bacillati</taxon>
        <taxon>Actinomycetota</taxon>
        <taxon>Actinomycetes</taxon>
        <taxon>Streptosporangiales</taxon>
        <taxon>Thermomonosporaceae</taxon>
        <taxon>Actinoallomurus</taxon>
    </lineage>
</organism>
<sequence>MEGAEALERAAAGVAELDVLPHNSVDRRPFAYEGDVFIADPACHVGSLVPASDTAGRTGHPRRIR</sequence>
<keyword evidence="2" id="KW-1185">Reference proteome</keyword>
<name>A0ABP3FJG1_9ACTN</name>
<accession>A0ABP3FJG1</accession>
<gene>
    <name evidence="1" type="ORF">GCM10010151_03140</name>
</gene>
<reference evidence="2" key="1">
    <citation type="journal article" date="2019" name="Int. J. Syst. Evol. Microbiol.">
        <title>The Global Catalogue of Microorganisms (GCM) 10K type strain sequencing project: providing services to taxonomists for standard genome sequencing and annotation.</title>
        <authorList>
            <consortium name="The Broad Institute Genomics Platform"/>
            <consortium name="The Broad Institute Genome Sequencing Center for Infectious Disease"/>
            <person name="Wu L."/>
            <person name="Ma J."/>
        </authorList>
    </citation>
    <scope>NUCLEOTIDE SEQUENCE [LARGE SCALE GENOMIC DNA]</scope>
    <source>
        <strain evidence="2">JCM 3146</strain>
    </source>
</reference>
<evidence type="ECO:0000313" key="2">
    <source>
        <dbReference type="Proteomes" id="UP001501822"/>
    </source>
</evidence>
<comment type="caution">
    <text evidence="1">The sequence shown here is derived from an EMBL/GenBank/DDBJ whole genome shotgun (WGS) entry which is preliminary data.</text>
</comment>
<dbReference type="Proteomes" id="UP001501822">
    <property type="component" value="Unassembled WGS sequence"/>
</dbReference>
<evidence type="ECO:0000313" key="1">
    <source>
        <dbReference type="EMBL" id="GAA0316559.1"/>
    </source>
</evidence>
<protein>
    <submittedName>
        <fullName evidence="1">Uncharacterized protein</fullName>
    </submittedName>
</protein>
<proteinExistence type="predicted"/>